<dbReference type="InterPro" id="IPR036354">
    <property type="entry name" value="Prot_inh_pot1_sf"/>
</dbReference>
<gene>
    <name evidence="4" type="ORF">RJ639_032187</name>
</gene>
<dbReference type="SUPFAM" id="SSF54654">
    <property type="entry name" value="CI-2 family of serine protease inhibitors"/>
    <property type="match status" value="1"/>
</dbReference>
<dbReference type="GO" id="GO:0009611">
    <property type="term" value="P:response to wounding"/>
    <property type="evidence" value="ECO:0007669"/>
    <property type="project" value="InterPro"/>
</dbReference>
<sequence>MTHIDPYEVMAEEHQSFQPSEEQLLQSLTHMVVMAEQENQSSKLSEEQPPPIGLIRLISNMAEEKNQFTKLPEQQPLPILSVSCGCEFCQLSWDAVMGSDVAVVATGWQALWWLMVVVGGSRTVAEGFYLSPIRFVLQPKSRRPNALLPWATSFMSTTFESSIEVTYGSPSGTDGDRKTIWPELVGLTPEEAEAKIKKEMPRATVYVVPPNHFVTMDYRTDRVRIYVDSAGKVANPPRIG</sequence>
<comment type="caution">
    <text evidence="4">The sequence shown here is derived from an EMBL/GenBank/DDBJ whole genome shotgun (WGS) entry which is preliminary data.</text>
</comment>
<evidence type="ECO:0000256" key="1">
    <source>
        <dbReference type="ARBA" id="ARBA00008210"/>
    </source>
</evidence>
<evidence type="ECO:0000313" key="5">
    <source>
        <dbReference type="Proteomes" id="UP001188597"/>
    </source>
</evidence>
<dbReference type="Pfam" id="PF00280">
    <property type="entry name" value="potato_inhibit"/>
    <property type="match status" value="1"/>
</dbReference>
<dbReference type="PRINTS" id="PR00292">
    <property type="entry name" value="POTATOINHBTR"/>
</dbReference>
<dbReference type="GO" id="GO:0004867">
    <property type="term" value="F:serine-type endopeptidase inhibitor activity"/>
    <property type="evidence" value="ECO:0007669"/>
    <property type="project" value="UniProtKB-KW"/>
</dbReference>
<name>A0AA88WV75_9ASTE</name>
<organism evidence="4 5">
    <name type="scientific">Escallonia herrerae</name>
    <dbReference type="NCBI Taxonomy" id="1293975"/>
    <lineage>
        <taxon>Eukaryota</taxon>
        <taxon>Viridiplantae</taxon>
        <taxon>Streptophyta</taxon>
        <taxon>Embryophyta</taxon>
        <taxon>Tracheophyta</taxon>
        <taxon>Spermatophyta</taxon>
        <taxon>Magnoliopsida</taxon>
        <taxon>eudicotyledons</taxon>
        <taxon>Gunneridae</taxon>
        <taxon>Pentapetalae</taxon>
        <taxon>asterids</taxon>
        <taxon>campanulids</taxon>
        <taxon>Escalloniales</taxon>
        <taxon>Escalloniaceae</taxon>
        <taxon>Escallonia</taxon>
    </lineage>
</organism>
<proteinExistence type="inferred from homology"/>
<dbReference type="AlphaFoldDB" id="A0AA88WV75"/>
<dbReference type="PANTHER" id="PTHR33091">
    <property type="entry name" value="PROTEIN, PUTATIVE, EXPRESSED-RELATED"/>
    <property type="match status" value="1"/>
</dbReference>
<keyword evidence="3" id="KW-0722">Serine protease inhibitor</keyword>
<comment type="similarity">
    <text evidence="1">Belongs to the protease inhibitor I13 (potato type I serine protease inhibitor) family.</text>
</comment>
<evidence type="ECO:0000313" key="4">
    <source>
        <dbReference type="EMBL" id="KAK3034252.1"/>
    </source>
</evidence>
<keyword evidence="2" id="KW-0646">Protease inhibitor</keyword>
<dbReference type="PANTHER" id="PTHR33091:SF29">
    <property type="entry name" value="SUBTILISIN INHIBITOR 1"/>
    <property type="match status" value="1"/>
</dbReference>
<evidence type="ECO:0000256" key="3">
    <source>
        <dbReference type="ARBA" id="ARBA00022900"/>
    </source>
</evidence>
<accession>A0AA88WV75</accession>
<dbReference type="Proteomes" id="UP001188597">
    <property type="component" value="Unassembled WGS sequence"/>
</dbReference>
<dbReference type="InterPro" id="IPR000864">
    <property type="entry name" value="Prot_inh_pot1"/>
</dbReference>
<dbReference type="Gene3D" id="3.30.10.10">
    <property type="entry name" value="Trypsin Inhibitor V, subunit A"/>
    <property type="match status" value="1"/>
</dbReference>
<dbReference type="EMBL" id="JAVXUP010000206">
    <property type="protein sequence ID" value="KAK3034252.1"/>
    <property type="molecule type" value="Genomic_DNA"/>
</dbReference>
<keyword evidence="5" id="KW-1185">Reference proteome</keyword>
<reference evidence="4" key="1">
    <citation type="submission" date="2022-12" db="EMBL/GenBank/DDBJ databases">
        <title>Draft genome assemblies for two species of Escallonia (Escalloniales).</title>
        <authorList>
            <person name="Chanderbali A."/>
            <person name="Dervinis C."/>
            <person name="Anghel I."/>
            <person name="Soltis D."/>
            <person name="Soltis P."/>
            <person name="Zapata F."/>
        </authorList>
    </citation>
    <scope>NUCLEOTIDE SEQUENCE</scope>
    <source>
        <strain evidence="4">UCBG64.0493</strain>
        <tissue evidence="4">Leaf</tissue>
    </source>
</reference>
<evidence type="ECO:0000256" key="2">
    <source>
        <dbReference type="ARBA" id="ARBA00022690"/>
    </source>
</evidence>
<protein>
    <submittedName>
        <fullName evidence="4">Uncharacterized protein</fullName>
    </submittedName>
</protein>